<keyword evidence="3" id="KW-0472">Membrane</keyword>
<dbReference type="GO" id="GO:0003676">
    <property type="term" value="F:nucleic acid binding"/>
    <property type="evidence" value="ECO:0007669"/>
    <property type="project" value="InterPro"/>
</dbReference>
<dbReference type="Gene3D" id="3.60.10.10">
    <property type="entry name" value="Endonuclease/exonuclease/phosphatase"/>
    <property type="match status" value="1"/>
</dbReference>
<feature type="region of interest" description="Disordered" evidence="2">
    <location>
        <begin position="197"/>
        <end position="228"/>
    </location>
</feature>
<feature type="compositionally biased region" description="Low complexity" evidence="2">
    <location>
        <begin position="1978"/>
        <end position="1988"/>
    </location>
</feature>
<feature type="region of interest" description="Disordered" evidence="2">
    <location>
        <begin position="866"/>
        <end position="920"/>
    </location>
</feature>
<dbReference type="InterPro" id="IPR012337">
    <property type="entry name" value="RNaseH-like_sf"/>
</dbReference>
<dbReference type="PROSITE" id="PS50879">
    <property type="entry name" value="RNASE_H_1"/>
    <property type="match status" value="1"/>
</dbReference>
<keyword evidence="1" id="KW-0175">Coiled coil</keyword>
<accession>A0A813AK20</accession>
<feature type="coiled-coil region" evidence="1">
    <location>
        <begin position="94"/>
        <end position="143"/>
    </location>
</feature>
<sequence>MGRGGYRVWPGAYSPQDQKEAKWPPWRPEALRGQVPEFPSYASIRLTDRPARPNTSADGSLAAPGSASTTAPIQTALNITRKAENRVLRLRGAQQEAGEKMKNYELKLKEALKRERLRYAKDQERLEREIAEAELAQDAARQGLRAAFVSEQSLAVGGYDVEMAADADVDQLFAAWAREDQVAADGVLRRALVPPGAEVGRGGLPPNTPTRGTGVPPHSPVWGAAPSLTPPPAAVDPYLATMSPVTAPPGLTPNPGTPQAPLAPTTTSSMPPAGTAHVTTPPSLVPVALLHSGAPAAAPASDGGFGPSPTLSDRVHRRRALEPFGGARAAGEAGGGAVADRGLSLEAAQAAIAAGRSVRIVEDDNDDELADTYGNEVSSTDSVQWAVQFFSFLATLLARSRASLLDLRRPLFMLQVPFACFRFGLWRVEPVPNSGAKERHRWLWGLLLPAVFFIPAFLGVFRLFCGADTSLRPFCLPWPLYTCWLFGDLSFLRYLAASALARGYAYTGEPNAVSGGATGSDQGACLPADMTTSEYRASVEADIASKGHRLVTTEIILDLPASLESFMDKVYEAAPVPLDACWNKLVPATPQLGDSAATLLVVPHWFQQAGLSAVLFDVRAMTGKIFADVLPRQTSLEAIQRVAGPTVIEPFEVFLAGRLQPLQRGQIVHVEEGDTLCFAPLRHLPLWGPLLSRSLQRPTPWLSIDPIPSTARALCVLILHESGKFLFSDFVQCDWQNALRVTHFVGVEMSESRLVSAAGLASYVYHGTHVRGIIAVLGRSSTRDQQNRPLPAVFFLDGRPIGQDVNFCVMDRYYVSPEFLRGRVQCQPPPGHRLAVMGGLLRDNGIEFRGGEVLTLAFLPREDDPFEALESEPDGSDDPFDSSHGGPSDDSTRSRSRHRGASPSKASGDSSYQSHLPPVAPSDTCNSTLCAAKNASSHLLLEAAAPVQPVSCIRDGPRILGFLLRGPKLCTSVCPPVLAVKLGDTPSLHALVSGSSHGDGPTQLPELRDFSDRSPTRWQPPDLTIAAPEFIDNPPAPVPLRALFVVLCEDYRPEVIPLTFWQPVDYFLVIREVQALRLPDVRRHFPRLLAIEPQPCSQFAVLLGFTGLPGPFCDIVFDCRAVGGYVFAGHADSEAYRSELLAIAGYAHRVDLDVWVPSVRGPLPDHQRAGLFTGSLVSLAPRGIAPPRLAPLADMLRRPDTWNARAEVPFASDPGVWLLTDEGPSFYAIPIGAARIPRSQLAAALRYDRARLFTVPPSPQIRNFCSRGTAASAVLVVSQRILQPLDAEPSSCIVIVDLRPLQLGITWVLAPSGLFSLENFADDLDYPCPRGFQLIADGAPRIFSRSATDSEEYSDGIWETSSDNSQASSLFCVDTCARLLHHFLAASLPVILYKNLGVAWPFFPANLAALFEPDLDEPNAIQAVRPTASSIRFPFLTPASPQSVVGHAVVLAAPRWAPMIVTVLINTSDTDGRVFACHAPDYADCEVLIALADLPPQGDYHIFAGDDDQPLDDGVQAHLFPGIQISFTFADQQPVVGLPFARINLARRIGVDDRRTEFCKRAQRNTWARGARERWGATVQHRDDDASRAHPESSTATDTVVPGVFLILAQDYTTELIEARIRVATQPAVALLYVTQARNNQDRERFPILCAVEPQPLGAQALLLALPLWAPDGAIVAFDLTGVDGRLFALQIGRRVTRTGLLHAAELPDDPRFDVFVGTMPWAIPPITPVDIKHGDLVQITFAGRGPSIVSSFADMLRSDRGWNPDLTFIRAFSGWNLDDTWVLNEDRPFLLHVSGARRRYVRQDLAFRLRIPVDELILRPPQPRVVDLSHRGWVTCSVLFAARTANGQHYAALRDPFCFTDLRPILRGLDVITCHGGRLDLQGLYARANARCPQGFRTHIWYGQQEVDMSSPDLHVEDGAVVTAAFLPVQPPGTAGDQGPPDDGSGPPHDSTPPDQSPDGGASAGLGPTSEAPPSPDAGTGSSCSSSPADAPAHYQVAASIRCCLGDNLCLGTTGRQQRGSVDWGNMCGLAFTSHRVLLEDKQACTPVAPVPQWHFGSVHLLCRLHGSYTVLQSCLAGLLLRAACADICILVAGLAIRLAVRFVPYAARCLRKPVLVYLALVHLAISADGMQLAAVRDHSSSWGLALPDMSILFTHTVLMVSHLTADLFPLLCVPCSKLADPRPCLGPALCNPGSAAGEQQPPMPTDLGALGTLLEESRRDSNDYPLYLAATLLETLVEHCADRVPTSAGVSAGPAAIRTLVLSLDSVVPHVPPNIPPVSPTPLQLGSLLRQLPASPQPLLLGGTPMGFTCEQVSLFLQPAVCFGTLSELLEALPPRRAHALRASMPAPGTERGLLCYVDGSYTPATHLEGALLGWACVFIDVSLLCISIVSGPAPPWFPDLGAAPSAFVAECMALTAATWVGCTAFHGQPLHFLSDCQSAIRVAAGEASSYASDVALVLRRTAACFEVLQGHPLVFDYVPGHQGLFGNEVADAAAKLASRGRLMGQLAWEETGGSHPLDWWSAGAPRVEWCGVAARALLGDPAMPPLGSASGDDRNDLGMTPQQMLAPFCPRKPISAGGTGSGALAFCIATYNVLSLSGRAFEDRDPAGLAFAAGRPALLATSLDKAGIQVAAIQEARTEAGFLRTSGYLRFSSGGEVGCFGVELWFKEGYPLLRGGDAGHHAATFCREAFSTAHSDSRRLILHFHSGPLRLCFVSLHAPHRGTEADKLHEWWERTIALLKHAAARAPLVLGGDFNAAVGSQCCGRIGDCWPEEQDVAGAFLVELVTTCRCWLPSTWCHFHSGQSWTYVQKRNNALQRPDFVCLPDCWENACVSSWVDPEIHVGQPYIDHFAAVVRVSARLRLAGSCLGAKKPARIDAHALDDRNNRPKLQDIVDKAPRAPWNASADAHAAQLVGYLQEALAKAFPKPKQRKRRDYLTDDTWALYAQVATLRHRCARLRAHTKYHLLAAAFRAWSTRGATDFESALASPWALEASIQGQRHRAALRDLSKQLKHACRIDRARHLSSLADEVQANTPGSFQALNRLLSLKQKKPFAPEVLPEVLDADGRVCETPAEAMQRWRAYFGDMESGVQKDAEGVHQAVAARHGLAWPLPDDITEVPGPAELCKAMAHTQLNKASGPDGLPGEAFKALPSALSSLILPLVLKLGLLGEEGAGLKGSLLTWLYKFKGARNLCTSYRAIMLLPTLTKVIHRSFRPRLYEHVVTHAPPLLLGGRKGASAVFGSHLTRAFAQWCSVHKLPACILYADVASAYYNSVRDITAQRLDADGRPVDSLAMANLPADAIVTDTLASGSAFRSKGASPWLESLAAEMHRGSWFALRGDHIPVVTHRGSRPGSSLADIMYSAGVGCILAKRDSLRIADPTAGQVPCIPWDGRRDISPADAPTQWPSLSDVIWADDLAACFLLSDSARAAHQVGLEASFLDEAFGSHGYTLTYGTSKTAAMVLLGGHGSKAAKRALFGRAGVITVMREHHPAASLPLVAQYKHLGAMVGTSFLTELRARCASAWAAFRQGRARAYRCRRISVARRGALLRAMVLPRLLFGAGAWPSLRQGERTLFHRTLVSMYRQTLCIPRTEDQHITGATMCALLHLPDPATVLRVERLRYLRQMVQAAPDALWALVRSSPSFLAEIRDAMEWLHRRLSATIPLGEPACDWHAWTGIMCRTPGRFRGWIKRAAALELLRLTSHAALQACHRFLSHFCLGEGDALCLERQRPTEACLLCRKAFADRVSWACHASKVHGYRTRATETTRGCQQAWCSGCGKLFANAITG</sequence>
<dbReference type="InterPro" id="IPR036691">
    <property type="entry name" value="Endo/exonu/phosph_ase_sf"/>
</dbReference>
<name>A0A813AK20_9DINO</name>
<dbReference type="PROSITE" id="PS00028">
    <property type="entry name" value="ZINC_FINGER_C2H2_1"/>
    <property type="match status" value="1"/>
</dbReference>
<comment type="caution">
    <text evidence="5">The sequence shown here is derived from an EMBL/GenBank/DDBJ whole genome shotgun (WGS) entry which is preliminary data.</text>
</comment>
<feature type="compositionally biased region" description="Acidic residues" evidence="2">
    <location>
        <begin position="866"/>
        <end position="880"/>
    </location>
</feature>
<dbReference type="SUPFAM" id="SSF56219">
    <property type="entry name" value="DNase I-like"/>
    <property type="match status" value="1"/>
</dbReference>
<evidence type="ECO:0000256" key="1">
    <source>
        <dbReference type="SAM" id="Coils"/>
    </source>
</evidence>
<feature type="region of interest" description="Disordered" evidence="2">
    <location>
        <begin position="41"/>
        <end position="69"/>
    </location>
</feature>
<evidence type="ECO:0000256" key="3">
    <source>
        <dbReference type="SAM" id="Phobius"/>
    </source>
</evidence>
<dbReference type="GO" id="GO:0004523">
    <property type="term" value="F:RNA-DNA hybrid ribonuclease activity"/>
    <property type="evidence" value="ECO:0007669"/>
    <property type="project" value="InterPro"/>
</dbReference>
<feature type="region of interest" description="Disordered" evidence="2">
    <location>
        <begin position="1929"/>
        <end position="1988"/>
    </location>
</feature>
<proteinExistence type="predicted"/>
<dbReference type="Gene3D" id="3.30.420.10">
    <property type="entry name" value="Ribonuclease H-like superfamily/Ribonuclease H"/>
    <property type="match status" value="1"/>
</dbReference>
<dbReference type="InterPro" id="IPR013087">
    <property type="entry name" value="Znf_C2H2_type"/>
</dbReference>
<organism evidence="5 6">
    <name type="scientific">Symbiodinium necroappetens</name>
    <dbReference type="NCBI Taxonomy" id="1628268"/>
    <lineage>
        <taxon>Eukaryota</taxon>
        <taxon>Sar</taxon>
        <taxon>Alveolata</taxon>
        <taxon>Dinophyceae</taxon>
        <taxon>Suessiales</taxon>
        <taxon>Symbiodiniaceae</taxon>
        <taxon>Symbiodinium</taxon>
    </lineage>
</organism>
<feature type="transmembrane region" description="Helical" evidence="3">
    <location>
        <begin position="442"/>
        <end position="464"/>
    </location>
</feature>
<feature type="compositionally biased region" description="Pro residues" evidence="2">
    <location>
        <begin position="246"/>
        <end position="258"/>
    </location>
</feature>
<dbReference type="InterPro" id="IPR002156">
    <property type="entry name" value="RNaseH_domain"/>
</dbReference>
<feature type="compositionally biased region" description="Basic and acidic residues" evidence="2">
    <location>
        <begin position="1006"/>
        <end position="1015"/>
    </location>
</feature>
<evidence type="ECO:0000313" key="6">
    <source>
        <dbReference type="Proteomes" id="UP000601435"/>
    </source>
</evidence>
<feature type="region of interest" description="Disordered" evidence="2">
    <location>
        <begin position="992"/>
        <end position="1016"/>
    </location>
</feature>
<dbReference type="InterPro" id="IPR036397">
    <property type="entry name" value="RNaseH_sf"/>
</dbReference>
<feature type="domain" description="RNase H type-1" evidence="4">
    <location>
        <begin position="2352"/>
        <end position="2502"/>
    </location>
</feature>
<dbReference type="SUPFAM" id="SSF53098">
    <property type="entry name" value="Ribonuclease H-like"/>
    <property type="match status" value="1"/>
</dbReference>
<feature type="region of interest" description="Disordered" evidence="2">
    <location>
        <begin position="245"/>
        <end position="281"/>
    </location>
</feature>
<dbReference type="EMBL" id="CAJNJA010060731">
    <property type="protein sequence ID" value="CAE7871563.1"/>
    <property type="molecule type" value="Genomic_DNA"/>
</dbReference>
<feature type="transmembrane region" description="Helical" evidence="3">
    <location>
        <begin position="2116"/>
        <end position="2136"/>
    </location>
</feature>
<evidence type="ECO:0000256" key="2">
    <source>
        <dbReference type="SAM" id="MobiDB-lite"/>
    </source>
</evidence>
<protein>
    <recommendedName>
        <fullName evidence="4">RNase H type-1 domain-containing protein</fullName>
    </recommendedName>
</protein>
<reference evidence="5" key="1">
    <citation type="submission" date="2021-02" db="EMBL/GenBank/DDBJ databases">
        <authorList>
            <person name="Dougan E. K."/>
            <person name="Rhodes N."/>
            <person name="Thang M."/>
            <person name="Chan C."/>
        </authorList>
    </citation>
    <scope>NUCLEOTIDE SEQUENCE</scope>
</reference>
<evidence type="ECO:0000259" key="4">
    <source>
        <dbReference type="PROSITE" id="PS50879"/>
    </source>
</evidence>
<keyword evidence="3" id="KW-1133">Transmembrane helix</keyword>
<feature type="compositionally biased region" description="Low complexity" evidence="2">
    <location>
        <begin position="1938"/>
        <end position="1950"/>
    </location>
</feature>
<keyword evidence="6" id="KW-1185">Reference proteome</keyword>
<feature type="compositionally biased region" description="Basic and acidic residues" evidence="2">
    <location>
        <begin position="1575"/>
        <end position="1591"/>
    </location>
</feature>
<evidence type="ECO:0000313" key="5">
    <source>
        <dbReference type="EMBL" id="CAE7871563.1"/>
    </source>
</evidence>
<keyword evidence="3" id="KW-0812">Transmembrane</keyword>
<feature type="transmembrane region" description="Helical" evidence="3">
    <location>
        <begin position="2080"/>
        <end position="2104"/>
    </location>
</feature>
<dbReference type="OrthoDB" id="6435201at2759"/>
<feature type="compositionally biased region" description="Polar residues" evidence="2">
    <location>
        <begin position="904"/>
        <end position="914"/>
    </location>
</feature>
<gene>
    <name evidence="5" type="ORF">SNEC2469_LOCUS28196</name>
</gene>
<feature type="region of interest" description="Disordered" evidence="2">
    <location>
        <begin position="1575"/>
        <end position="1596"/>
    </location>
</feature>
<feature type="region of interest" description="Disordered" evidence="2">
    <location>
        <begin position="1"/>
        <end position="25"/>
    </location>
</feature>
<dbReference type="Proteomes" id="UP000601435">
    <property type="component" value="Unassembled WGS sequence"/>
</dbReference>